<comment type="caution">
    <text evidence="10">The sequence shown here is derived from an EMBL/GenBank/DDBJ whole genome shotgun (WGS) entry which is preliminary data.</text>
</comment>
<evidence type="ECO:0000256" key="4">
    <source>
        <dbReference type="ARBA" id="ARBA00022490"/>
    </source>
</evidence>
<keyword evidence="5" id="KW-0678">Repressor</keyword>
<evidence type="ECO:0000256" key="2">
    <source>
        <dbReference type="ARBA" id="ARBA00004496"/>
    </source>
</evidence>
<dbReference type="GO" id="GO:0030015">
    <property type="term" value="C:CCR4-NOT core complex"/>
    <property type="evidence" value="ECO:0007669"/>
    <property type="project" value="InterPro"/>
</dbReference>
<dbReference type="InterPro" id="IPR007207">
    <property type="entry name" value="Not_N"/>
</dbReference>
<dbReference type="Proteomes" id="UP000821853">
    <property type="component" value="Chromosome 1"/>
</dbReference>
<feature type="domain" description="CCR4-Not complex component Not N-terminal" evidence="9">
    <location>
        <begin position="2"/>
        <end position="76"/>
    </location>
</feature>
<name>A0A9J6F6Q9_HAELO</name>
<evidence type="ECO:0000259" key="9">
    <source>
        <dbReference type="Pfam" id="PF04065"/>
    </source>
</evidence>
<dbReference type="AlphaFoldDB" id="A0A9J6F6Q9"/>
<evidence type="ECO:0000256" key="7">
    <source>
        <dbReference type="ARBA" id="ARBA00023163"/>
    </source>
</evidence>
<evidence type="ECO:0000256" key="8">
    <source>
        <dbReference type="ARBA" id="ARBA00023242"/>
    </source>
</evidence>
<evidence type="ECO:0000313" key="10">
    <source>
        <dbReference type="EMBL" id="KAH9360014.1"/>
    </source>
</evidence>
<evidence type="ECO:0000313" key="11">
    <source>
        <dbReference type="Proteomes" id="UP000821853"/>
    </source>
</evidence>
<evidence type="ECO:0000256" key="3">
    <source>
        <dbReference type="ARBA" id="ARBA00007682"/>
    </source>
</evidence>
<keyword evidence="7" id="KW-0804">Transcription</keyword>
<protein>
    <recommendedName>
        <fullName evidence="9">CCR4-Not complex component Not N-terminal domain-containing protein</fullName>
    </recommendedName>
</protein>
<comment type="subcellular location">
    <subcellularLocation>
        <location evidence="2">Cytoplasm</location>
    </subcellularLocation>
    <subcellularLocation>
        <location evidence="1">Nucleus</location>
    </subcellularLocation>
</comment>
<keyword evidence="6" id="KW-0805">Transcription regulation</keyword>
<dbReference type="GO" id="GO:0005634">
    <property type="term" value="C:nucleus"/>
    <property type="evidence" value="ECO:0007669"/>
    <property type="project" value="UniProtKB-SubCell"/>
</dbReference>
<dbReference type="EMBL" id="JABSTR010000001">
    <property type="protein sequence ID" value="KAH9360014.1"/>
    <property type="molecule type" value="Genomic_DNA"/>
</dbReference>
<sequence>MDNLKPIETKIELIRGLEHEMKTKTYSKEGLESTQKVDSEQKEEDLTAWLSNSIQTLGIHVDQFESEIEALTVGPKK</sequence>
<dbReference type="InterPro" id="IPR040168">
    <property type="entry name" value="Not2/3/5"/>
</dbReference>
<keyword evidence="11" id="KW-1185">Reference proteome</keyword>
<dbReference type="PANTHER" id="PTHR23326">
    <property type="entry name" value="CCR4 NOT-RELATED"/>
    <property type="match status" value="1"/>
</dbReference>
<dbReference type="VEuPathDB" id="VectorBase:HLOH_063123"/>
<accession>A0A9J6F6Q9</accession>
<keyword evidence="8" id="KW-0539">Nucleus</keyword>
<dbReference type="GO" id="GO:0006355">
    <property type="term" value="P:regulation of DNA-templated transcription"/>
    <property type="evidence" value="ECO:0007669"/>
    <property type="project" value="InterPro"/>
</dbReference>
<reference evidence="10 11" key="1">
    <citation type="journal article" date="2020" name="Cell">
        <title>Large-Scale Comparative Analyses of Tick Genomes Elucidate Their Genetic Diversity and Vector Capacities.</title>
        <authorList>
            <consortium name="Tick Genome and Microbiome Consortium (TIGMIC)"/>
            <person name="Jia N."/>
            <person name="Wang J."/>
            <person name="Shi W."/>
            <person name="Du L."/>
            <person name="Sun Y."/>
            <person name="Zhan W."/>
            <person name="Jiang J.F."/>
            <person name="Wang Q."/>
            <person name="Zhang B."/>
            <person name="Ji P."/>
            <person name="Bell-Sakyi L."/>
            <person name="Cui X.M."/>
            <person name="Yuan T.T."/>
            <person name="Jiang B.G."/>
            <person name="Yang W.F."/>
            <person name="Lam T.T."/>
            <person name="Chang Q.C."/>
            <person name="Ding S.J."/>
            <person name="Wang X.J."/>
            <person name="Zhu J.G."/>
            <person name="Ruan X.D."/>
            <person name="Zhao L."/>
            <person name="Wei J.T."/>
            <person name="Ye R.Z."/>
            <person name="Que T.C."/>
            <person name="Du C.H."/>
            <person name="Zhou Y.H."/>
            <person name="Cheng J.X."/>
            <person name="Dai P.F."/>
            <person name="Guo W.B."/>
            <person name="Han X.H."/>
            <person name="Huang E.J."/>
            <person name="Li L.F."/>
            <person name="Wei W."/>
            <person name="Gao Y.C."/>
            <person name="Liu J.Z."/>
            <person name="Shao H.Z."/>
            <person name="Wang X."/>
            <person name="Wang C.C."/>
            <person name="Yang T.C."/>
            <person name="Huo Q.B."/>
            <person name="Li W."/>
            <person name="Chen H.Y."/>
            <person name="Chen S.E."/>
            <person name="Zhou L.G."/>
            <person name="Ni X.B."/>
            <person name="Tian J.H."/>
            <person name="Sheng Y."/>
            <person name="Liu T."/>
            <person name="Pan Y.S."/>
            <person name="Xia L.Y."/>
            <person name="Li J."/>
            <person name="Zhao F."/>
            <person name="Cao W.C."/>
        </authorList>
    </citation>
    <scope>NUCLEOTIDE SEQUENCE [LARGE SCALE GENOMIC DNA]</scope>
    <source>
        <strain evidence="10">HaeL-2018</strain>
    </source>
</reference>
<evidence type="ECO:0000256" key="5">
    <source>
        <dbReference type="ARBA" id="ARBA00022491"/>
    </source>
</evidence>
<dbReference type="GO" id="GO:0005737">
    <property type="term" value="C:cytoplasm"/>
    <property type="evidence" value="ECO:0007669"/>
    <property type="project" value="UniProtKB-SubCell"/>
</dbReference>
<keyword evidence="4" id="KW-0963">Cytoplasm</keyword>
<evidence type="ECO:0000256" key="6">
    <source>
        <dbReference type="ARBA" id="ARBA00023015"/>
    </source>
</evidence>
<dbReference type="OrthoDB" id="293823at2759"/>
<gene>
    <name evidence="10" type="ORF">HPB48_017371</name>
</gene>
<evidence type="ECO:0000256" key="1">
    <source>
        <dbReference type="ARBA" id="ARBA00004123"/>
    </source>
</evidence>
<organism evidence="10 11">
    <name type="scientific">Haemaphysalis longicornis</name>
    <name type="common">Bush tick</name>
    <dbReference type="NCBI Taxonomy" id="44386"/>
    <lineage>
        <taxon>Eukaryota</taxon>
        <taxon>Metazoa</taxon>
        <taxon>Ecdysozoa</taxon>
        <taxon>Arthropoda</taxon>
        <taxon>Chelicerata</taxon>
        <taxon>Arachnida</taxon>
        <taxon>Acari</taxon>
        <taxon>Parasitiformes</taxon>
        <taxon>Ixodida</taxon>
        <taxon>Ixodoidea</taxon>
        <taxon>Ixodidae</taxon>
        <taxon>Haemaphysalinae</taxon>
        <taxon>Haemaphysalis</taxon>
    </lineage>
</organism>
<dbReference type="Pfam" id="PF04065">
    <property type="entry name" value="Not3"/>
    <property type="match status" value="1"/>
</dbReference>
<proteinExistence type="inferred from homology"/>
<comment type="similarity">
    <text evidence="3">Belongs to the CNOT2/3/5 family.</text>
</comment>